<keyword evidence="1" id="KW-0547">Nucleotide-binding</keyword>
<dbReference type="GO" id="GO:0016740">
    <property type="term" value="F:transferase activity"/>
    <property type="evidence" value="ECO:0007669"/>
    <property type="project" value="UniProtKB-KW"/>
</dbReference>
<gene>
    <name evidence="1" type="primary">gatC</name>
    <name evidence="2" type="ordered locus">Mmwyl1_1936</name>
</gene>
<comment type="catalytic activity">
    <reaction evidence="1">
        <text>L-glutamyl-tRNA(Gln) + L-glutamine + ATP + H2O = L-glutaminyl-tRNA(Gln) + L-glutamate + ADP + phosphate + H(+)</text>
        <dbReference type="Rhea" id="RHEA:17521"/>
        <dbReference type="Rhea" id="RHEA-COMP:9681"/>
        <dbReference type="Rhea" id="RHEA-COMP:9684"/>
        <dbReference type="ChEBI" id="CHEBI:15377"/>
        <dbReference type="ChEBI" id="CHEBI:15378"/>
        <dbReference type="ChEBI" id="CHEBI:29985"/>
        <dbReference type="ChEBI" id="CHEBI:30616"/>
        <dbReference type="ChEBI" id="CHEBI:43474"/>
        <dbReference type="ChEBI" id="CHEBI:58359"/>
        <dbReference type="ChEBI" id="CHEBI:78520"/>
        <dbReference type="ChEBI" id="CHEBI:78521"/>
        <dbReference type="ChEBI" id="CHEBI:456216"/>
    </reaction>
</comment>
<keyword evidence="1" id="KW-0067">ATP-binding</keyword>
<dbReference type="GO" id="GO:0006412">
    <property type="term" value="P:translation"/>
    <property type="evidence" value="ECO:0007669"/>
    <property type="project" value="UniProtKB-UniRule"/>
</dbReference>
<dbReference type="eggNOG" id="COG0721">
    <property type="taxonomic scope" value="Bacteria"/>
</dbReference>
<dbReference type="GO" id="GO:0070681">
    <property type="term" value="P:glutaminyl-tRNAGln biosynthesis via transamidation"/>
    <property type="evidence" value="ECO:0007669"/>
    <property type="project" value="TreeGrafter"/>
</dbReference>
<dbReference type="InterPro" id="IPR003837">
    <property type="entry name" value="GatC"/>
</dbReference>
<evidence type="ECO:0000313" key="2">
    <source>
        <dbReference type="EMBL" id="ABR70860.1"/>
    </source>
</evidence>
<keyword evidence="2" id="KW-0808">Transferase</keyword>
<comment type="similarity">
    <text evidence="1">Belongs to the GatC family.</text>
</comment>
<comment type="subunit">
    <text evidence="1">Heterotrimer of A, B and C subunits.</text>
</comment>
<dbReference type="GO" id="GO:0050567">
    <property type="term" value="F:glutaminyl-tRNA synthase (glutamine-hydrolyzing) activity"/>
    <property type="evidence" value="ECO:0007669"/>
    <property type="project" value="UniProtKB-UniRule"/>
</dbReference>
<dbReference type="Pfam" id="PF02686">
    <property type="entry name" value="GatC"/>
    <property type="match status" value="1"/>
</dbReference>
<dbReference type="GO" id="GO:0005524">
    <property type="term" value="F:ATP binding"/>
    <property type="evidence" value="ECO:0007669"/>
    <property type="project" value="UniProtKB-KW"/>
</dbReference>
<keyword evidence="1" id="KW-0648">Protein biosynthesis</keyword>
<dbReference type="AlphaFoldDB" id="A6VWN1"/>
<keyword evidence="1" id="KW-0436">Ligase</keyword>
<comment type="catalytic activity">
    <reaction evidence="1">
        <text>L-aspartyl-tRNA(Asn) + L-glutamine + ATP + H2O = L-asparaginyl-tRNA(Asn) + L-glutamate + ADP + phosphate + 2 H(+)</text>
        <dbReference type="Rhea" id="RHEA:14513"/>
        <dbReference type="Rhea" id="RHEA-COMP:9674"/>
        <dbReference type="Rhea" id="RHEA-COMP:9677"/>
        <dbReference type="ChEBI" id="CHEBI:15377"/>
        <dbReference type="ChEBI" id="CHEBI:15378"/>
        <dbReference type="ChEBI" id="CHEBI:29985"/>
        <dbReference type="ChEBI" id="CHEBI:30616"/>
        <dbReference type="ChEBI" id="CHEBI:43474"/>
        <dbReference type="ChEBI" id="CHEBI:58359"/>
        <dbReference type="ChEBI" id="CHEBI:78515"/>
        <dbReference type="ChEBI" id="CHEBI:78516"/>
        <dbReference type="ChEBI" id="CHEBI:456216"/>
    </reaction>
</comment>
<organism evidence="2">
    <name type="scientific">Marinomonas sp. (strain MWYL1)</name>
    <dbReference type="NCBI Taxonomy" id="400668"/>
    <lineage>
        <taxon>Bacteria</taxon>
        <taxon>Pseudomonadati</taxon>
        <taxon>Pseudomonadota</taxon>
        <taxon>Gammaproteobacteria</taxon>
        <taxon>Oceanospirillales</taxon>
        <taxon>Oceanospirillaceae</taxon>
        <taxon>Marinomonas</taxon>
    </lineage>
</organism>
<dbReference type="PANTHER" id="PTHR15004:SF0">
    <property type="entry name" value="GLUTAMYL-TRNA(GLN) AMIDOTRANSFERASE SUBUNIT C, MITOCHONDRIAL"/>
    <property type="match status" value="1"/>
</dbReference>
<dbReference type="SUPFAM" id="SSF141000">
    <property type="entry name" value="Glu-tRNAGln amidotransferase C subunit"/>
    <property type="match status" value="1"/>
</dbReference>
<dbReference type="GO" id="GO:0006450">
    <property type="term" value="P:regulation of translational fidelity"/>
    <property type="evidence" value="ECO:0007669"/>
    <property type="project" value="InterPro"/>
</dbReference>
<evidence type="ECO:0000256" key="1">
    <source>
        <dbReference type="HAMAP-Rule" id="MF_00122"/>
    </source>
</evidence>
<dbReference type="EMBL" id="CP000749">
    <property type="protein sequence ID" value="ABR70860.1"/>
    <property type="molecule type" value="Genomic_DNA"/>
</dbReference>
<dbReference type="Gene3D" id="1.10.20.60">
    <property type="entry name" value="Glu-tRNAGln amidotransferase C subunit, N-terminal domain"/>
    <property type="match status" value="1"/>
</dbReference>
<accession>A6VWN1</accession>
<protein>
    <recommendedName>
        <fullName evidence="1">Aspartyl/glutamyl-tRNA(Asn/Gln) amidotransferase subunit C</fullName>
        <shortName evidence="1">Asp/Glu-ADT subunit C</shortName>
        <ecNumber evidence="1">6.3.5.-</ecNumber>
    </recommendedName>
</protein>
<dbReference type="KEGG" id="mmw:Mmwyl1_1936"/>
<sequence length="108" mass="12227">MTAIYDNQTIRWNMSIDKQDVQKIAHLARLALTETDADQYQHSLSSVLALVEQMQSVNTDGVEPLSNPLEMTQRLREDIVTEENRRDAFLANAPQTEAGLFLVPKVID</sequence>
<dbReference type="HOGENOM" id="CLU_105899_2_2_6"/>
<dbReference type="EC" id="6.3.5.-" evidence="1"/>
<comment type="function">
    <text evidence="1">Allows the formation of correctly charged Asn-tRNA(Asn) or Gln-tRNA(Gln) through the transamidation of misacylated Asp-tRNA(Asn) or Glu-tRNA(Gln) in organisms which lack either or both of asparaginyl-tRNA or glutaminyl-tRNA synthetases. The reaction takes place in the presence of glutamine and ATP through an activated phospho-Asp-tRNA(Asn) or phospho-Glu-tRNA(Gln).</text>
</comment>
<dbReference type="NCBIfam" id="TIGR00135">
    <property type="entry name" value="gatC"/>
    <property type="match status" value="1"/>
</dbReference>
<dbReference type="GO" id="GO:0050566">
    <property type="term" value="F:asparaginyl-tRNA synthase (glutamine-hydrolyzing) activity"/>
    <property type="evidence" value="ECO:0007669"/>
    <property type="project" value="RHEA"/>
</dbReference>
<dbReference type="InterPro" id="IPR036113">
    <property type="entry name" value="Asp/Glu-ADT_sf_sub_c"/>
</dbReference>
<dbReference type="STRING" id="400668.Mmwyl1_1936"/>
<name>A6VWN1_MARMS</name>
<dbReference type="PANTHER" id="PTHR15004">
    <property type="entry name" value="GLUTAMYL-TRNA(GLN) AMIDOTRANSFERASE SUBUNIT C, MITOCHONDRIAL"/>
    <property type="match status" value="1"/>
</dbReference>
<dbReference type="HAMAP" id="MF_00122">
    <property type="entry name" value="GatC"/>
    <property type="match status" value="1"/>
</dbReference>
<proteinExistence type="inferred from homology"/>
<reference evidence="2" key="1">
    <citation type="submission" date="2007-06" db="EMBL/GenBank/DDBJ databases">
        <title>Complete sequence of Marinomonas sp. MWYL1.</title>
        <authorList>
            <consortium name="US DOE Joint Genome Institute"/>
            <person name="Copeland A."/>
            <person name="Lucas S."/>
            <person name="Lapidus A."/>
            <person name="Barry K."/>
            <person name="Glavina del Rio T."/>
            <person name="Dalin E."/>
            <person name="Tice H."/>
            <person name="Pitluck S."/>
            <person name="Kiss H."/>
            <person name="Brettin T."/>
            <person name="Bruce D."/>
            <person name="Detter J.C."/>
            <person name="Han C."/>
            <person name="Schmutz J."/>
            <person name="Larimer F."/>
            <person name="Land M."/>
            <person name="Hauser L."/>
            <person name="Kyrpides N."/>
            <person name="Kim E."/>
            <person name="Johnston A.W.B."/>
            <person name="Todd J.D."/>
            <person name="Rogers R."/>
            <person name="Wexler M."/>
            <person name="Bond P.L."/>
            <person name="Li Y."/>
            <person name="Richardson P."/>
        </authorList>
    </citation>
    <scope>NUCLEOTIDE SEQUENCE [LARGE SCALE GENOMIC DNA]</scope>
    <source>
        <strain evidence="2">MWYL1</strain>
    </source>
</reference>